<dbReference type="SMART" id="SM00855">
    <property type="entry name" value="PGAM"/>
    <property type="match status" value="1"/>
</dbReference>
<dbReference type="PANTHER" id="PTHR48100:SF44">
    <property type="entry name" value="PHOSPHATASE C1620.13-RELATED"/>
    <property type="match status" value="1"/>
</dbReference>
<accession>A0A2N8ZMG1</accession>
<dbReference type="GO" id="GO:0016791">
    <property type="term" value="F:phosphatase activity"/>
    <property type="evidence" value="ECO:0007669"/>
    <property type="project" value="TreeGrafter"/>
</dbReference>
<dbReference type="PANTHER" id="PTHR48100">
    <property type="entry name" value="BROAD-SPECIFICITY PHOSPHATASE YOR283W-RELATED"/>
    <property type="match status" value="1"/>
</dbReference>
<dbReference type="InterPro" id="IPR050275">
    <property type="entry name" value="PGM_Phosphatase"/>
</dbReference>
<dbReference type="Gene3D" id="3.40.50.1240">
    <property type="entry name" value="Phosphoglycerate mutase-like"/>
    <property type="match status" value="1"/>
</dbReference>
<dbReference type="GO" id="GO:0016853">
    <property type="term" value="F:isomerase activity"/>
    <property type="evidence" value="ECO:0007669"/>
    <property type="project" value="UniProtKB-KW"/>
</dbReference>
<keyword evidence="3" id="KW-0413">Isomerase</keyword>
<dbReference type="GO" id="GO:0005829">
    <property type="term" value="C:cytosol"/>
    <property type="evidence" value="ECO:0007669"/>
    <property type="project" value="TreeGrafter"/>
</dbReference>
<evidence type="ECO:0000256" key="1">
    <source>
        <dbReference type="PIRSR" id="PIRSR613078-1"/>
    </source>
</evidence>
<evidence type="ECO:0000313" key="4">
    <source>
        <dbReference type="Proteomes" id="UP000235828"/>
    </source>
</evidence>
<evidence type="ECO:0000313" key="3">
    <source>
        <dbReference type="EMBL" id="SON53057.1"/>
    </source>
</evidence>
<keyword evidence="4" id="KW-1185">Reference proteome</keyword>
<feature type="binding site" evidence="2">
    <location>
        <begin position="10"/>
        <end position="17"/>
    </location>
    <ligand>
        <name>substrate</name>
    </ligand>
</feature>
<sequence length="195" mass="22456">MSQTRILLVRHAKTQWNLESKLQGWKDSKLSASGKRHFQNVDFSRAVHLAKTEHQPSHPPIYCSDLGRALSSARIIANQVNGYLIPNDNVRERRFGELEGKQVTNQVYWDCYHRRFDQPFGNKYGAESDSDFESRIASFLNTLIKRHPFETVWVVSHGEWIRTALNLAHGRKGWEIGEGIPENGQITLLDMKSIK</sequence>
<feature type="active site" description="Tele-phosphohistidine intermediate" evidence="1">
    <location>
        <position position="11"/>
    </location>
</feature>
<proteinExistence type="predicted"/>
<dbReference type="CDD" id="cd07067">
    <property type="entry name" value="HP_PGM_like"/>
    <property type="match status" value="1"/>
</dbReference>
<feature type="binding site" evidence="2">
    <location>
        <position position="68"/>
    </location>
    <ligand>
        <name>substrate</name>
    </ligand>
</feature>
<name>A0A2N8ZMG1_9VIBR</name>
<reference evidence="3 4" key="1">
    <citation type="submission" date="2017-10" db="EMBL/GenBank/DDBJ databases">
        <authorList>
            <person name="Banno H."/>
            <person name="Chua N.-H."/>
        </authorList>
    </citation>
    <scope>NUCLEOTIDE SEQUENCE [LARGE SCALE GENOMIC DNA]</scope>
    <source>
        <strain evidence="3">Vibrio tapetis CECT4600</strain>
    </source>
</reference>
<dbReference type="RefSeq" id="WP_102525145.1">
    <property type="nucleotide sequence ID" value="NZ_LT960612.1"/>
</dbReference>
<dbReference type="InterPro" id="IPR029033">
    <property type="entry name" value="His_PPase_superfam"/>
</dbReference>
<dbReference type="Pfam" id="PF00300">
    <property type="entry name" value="His_Phos_1"/>
    <property type="match status" value="1"/>
</dbReference>
<evidence type="ECO:0000256" key="2">
    <source>
        <dbReference type="PIRSR" id="PIRSR613078-2"/>
    </source>
</evidence>
<gene>
    <name evidence="3" type="ORF">VTAP4600_B1446</name>
</gene>
<feature type="active site" description="Proton donor/acceptor" evidence="1">
    <location>
        <position position="92"/>
    </location>
</feature>
<dbReference type="Proteomes" id="UP000235828">
    <property type="component" value="Chromosome B"/>
</dbReference>
<dbReference type="OrthoDB" id="9781415at2"/>
<dbReference type="AlphaFoldDB" id="A0A2N8ZMG1"/>
<dbReference type="InterPro" id="IPR013078">
    <property type="entry name" value="His_Pase_superF_clade-1"/>
</dbReference>
<dbReference type="EC" id="5.4.2.-" evidence="3"/>
<protein>
    <submittedName>
        <fullName evidence="3">Putative Phosphoglycerate mutase</fullName>
        <ecNumber evidence="3">5.4.2.-</ecNumber>
    </submittedName>
</protein>
<dbReference type="EMBL" id="LT960612">
    <property type="protein sequence ID" value="SON53057.1"/>
    <property type="molecule type" value="Genomic_DNA"/>
</dbReference>
<dbReference type="SUPFAM" id="SSF53254">
    <property type="entry name" value="Phosphoglycerate mutase-like"/>
    <property type="match status" value="1"/>
</dbReference>
<dbReference type="KEGG" id="vta:B1446"/>
<organism evidence="3 4">
    <name type="scientific">Vibrio tapetis subsp. tapetis</name>
    <dbReference type="NCBI Taxonomy" id="1671868"/>
    <lineage>
        <taxon>Bacteria</taxon>
        <taxon>Pseudomonadati</taxon>
        <taxon>Pseudomonadota</taxon>
        <taxon>Gammaproteobacteria</taxon>
        <taxon>Vibrionales</taxon>
        <taxon>Vibrionaceae</taxon>
        <taxon>Vibrio</taxon>
    </lineage>
</organism>